<reference evidence="1" key="1">
    <citation type="journal article" date="2015" name="Nature">
        <title>Complex archaea that bridge the gap between prokaryotes and eukaryotes.</title>
        <authorList>
            <person name="Spang A."/>
            <person name="Saw J.H."/>
            <person name="Jorgensen S.L."/>
            <person name="Zaremba-Niedzwiedzka K."/>
            <person name="Martijn J."/>
            <person name="Lind A.E."/>
            <person name="van Eijk R."/>
            <person name="Schleper C."/>
            <person name="Guy L."/>
            <person name="Ettema T.J."/>
        </authorList>
    </citation>
    <scope>NUCLEOTIDE SEQUENCE</scope>
</reference>
<protein>
    <recommendedName>
        <fullName evidence="2">HNH domain-containing protein</fullName>
    </recommendedName>
</protein>
<comment type="caution">
    <text evidence="1">The sequence shown here is derived from an EMBL/GenBank/DDBJ whole genome shotgun (WGS) entry which is preliminary data.</text>
</comment>
<gene>
    <name evidence="1" type="ORF">LCGC14_0499370</name>
</gene>
<organism evidence="1">
    <name type="scientific">marine sediment metagenome</name>
    <dbReference type="NCBI Taxonomy" id="412755"/>
    <lineage>
        <taxon>unclassified sequences</taxon>
        <taxon>metagenomes</taxon>
        <taxon>ecological metagenomes</taxon>
    </lineage>
</organism>
<dbReference type="AlphaFoldDB" id="A0A0F9SMU5"/>
<accession>A0A0F9SMU5</accession>
<evidence type="ECO:0000313" key="1">
    <source>
        <dbReference type="EMBL" id="KKN63702.1"/>
    </source>
</evidence>
<name>A0A0F9SMU5_9ZZZZ</name>
<evidence type="ECO:0008006" key="2">
    <source>
        <dbReference type="Google" id="ProtNLM"/>
    </source>
</evidence>
<dbReference type="EMBL" id="LAZR01000582">
    <property type="protein sequence ID" value="KKN63702.1"/>
    <property type="molecule type" value="Genomic_DNA"/>
</dbReference>
<sequence length="201" mass="23566">MRICKISDCERKHYGHGYCELHYDRMERGTPLHQEIRKTDGKQGCTVEGCERKHGSRGYCLFHYQRLRQETPLDQETQEKDGKQGCRITNCTAKHIAKGYCHAHWERVRTKRRKNKLVLQHGGKCYDCNNTFPSFVFDFDNISDSPGHTSVSKLIHMGATNDVIQKELERCQLVCANCHRIRTHSRYADEEEIQEYSRESE</sequence>
<proteinExistence type="predicted"/>